<comment type="caution">
    <text evidence="3">The sequence shown here is derived from an EMBL/GenBank/DDBJ whole genome shotgun (WGS) entry which is preliminary data.</text>
</comment>
<evidence type="ECO:0000259" key="2">
    <source>
        <dbReference type="Pfam" id="PF03968"/>
    </source>
</evidence>
<protein>
    <recommendedName>
        <fullName evidence="2">Organic solvent tolerance-like N-terminal domain-containing protein</fullName>
    </recommendedName>
</protein>
<keyword evidence="4" id="KW-1185">Reference proteome</keyword>
<feature type="compositionally biased region" description="Basic and acidic residues" evidence="1">
    <location>
        <begin position="44"/>
        <end position="66"/>
    </location>
</feature>
<accession>A0A512MDC3</accession>
<reference evidence="3 4" key="1">
    <citation type="submission" date="2019-07" db="EMBL/GenBank/DDBJ databases">
        <title>Whole genome shotgun sequence of Brevifollis gellanilyticus NBRC 108608.</title>
        <authorList>
            <person name="Hosoyama A."/>
            <person name="Uohara A."/>
            <person name="Ohji S."/>
            <person name="Ichikawa N."/>
        </authorList>
    </citation>
    <scope>NUCLEOTIDE SEQUENCE [LARGE SCALE GENOMIC DNA]</scope>
    <source>
        <strain evidence="3 4">NBRC 108608</strain>
    </source>
</reference>
<name>A0A512MDC3_9BACT</name>
<dbReference type="AlphaFoldDB" id="A0A512MDC3"/>
<organism evidence="3 4">
    <name type="scientific">Brevifollis gellanilyticus</name>
    <dbReference type="NCBI Taxonomy" id="748831"/>
    <lineage>
        <taxon>Bacteria</taxon>
        <taxon>Pseudomonadati</taxon>
        <taxon>Verrucomicrobiota</taxon>
        <taxon>Verrucomicrobiia</taxon>
        <taxon>Verrucomicrobiales</taxon>
        <taxon>Verrucomicrobiaceae</taxon>
    </lineage>
</organism>
<dbReference type="Proteomes" id="UP000321577">
    <property type="component" value="Unassembled WGS sequence"/>
</dbReference>
<dbReference type="RefSeq" id="WP_146852976.1">
    <property type="nucleotide sequence ID" value="NZ_BKAG01000035.1"/>
</dbReference>
<feature type="region of interest" description="Disordered" evidence="1">
    <location>
        <begin position="23"/>
        <end position="70"/>
    </location>
</feature>
<feature type="region of interest" description="Disordered" evidence="1">
    <location>
        <begin position="315"/>
        <end position="341"/>
    </location>
</feature>
<proteinExistence type="predicted"/>
<evidence type="ECO:0000313" key="3">
    <source>
        <dbReference type="EMBL" id="GEP44735.1"/>
    </source>
</evidence>
<feature type="region of interest" description="Disordered" evidence="1">
    <location>
        <begin position="211"/>
        <end position="244"/>
    </location>
</feature>
<evidence type="ECO:0000256" key="1">
    <source>
        <dbReference type="SAM" id="MobiDB-lite"/>
    </source>
</evidence>
<feature type="compositionally biased region" description="Polar residues" evidence="1">
    <location>
        <begin position="24"/>
        <end position="41"/>
    </location>
</feature>
<dbReference type="InterPro" id="IPR005653">
    <property type="entry name" value="OstA-like_N"/>
</dbReference>
<sequence length="341" mass="35647">MKSLRLLFLLPFGWVVSVHGQGASRLSTPSSNGDAKKQLQQAADRLREAQKNGELDRAKNTAKDLIKSLPPGVTDAARAAVQSPEARQQAIDAAKAAAGGNLPSSLSQVPGMISGQTPAVAVPADAAAPAAVPVVQDQPPAAPSGPAPGALLPLGGASTPAKGTPTGVIEADKVSFDNNTGIIIYTGHVRARHPDFYIECEELELHMIKEEEPAKGKGKGKALPAPAKADPTAPKAAKKDKDKAPPIKKAYARGPMVIIEKRDPTGDVQQGRCKRLEYDGATGNISLSDFPQVQKGNILHSATTADTVMVFDREGRLSTNRPSRTIILSDDKQPGATPPSN</sequence>
<dbReference type="Gene3D" id="2.60.450.10">
    <property type="entry name" value="Lipopolysaccharide (LPS) transport protein A like domain"/>
    <property type="match status" value="1"/>
</dbReference>
<feature type="compositionally biased region" description="Low complexity" evidence="1">
    <location>
        <begin position="221"/>
        <end position="235"/>
    </location>
</feature>
<gene>
    <name evidence="3" type="ORF">BGE01nite_40260</name>
</gene>
<feature type="domain" description="Organic solvent tolerance-like N-terminal" evidence="2">
    <location>
        <begin position="169"/>
        <end position="296"/>
    </location>
</feature>
<dbReference type="OrthoDB" id="190189at2"/>
<dbReference type="EMBL" id="BKAG01000035">
    <property type="protein sequence ID" value="GEP44735.1"/>
    <property type="molecule type" value="Genomic_DNA"/>
</dbReference>
<evidence type="ECO:0000313" key="4">
    <source>
        <dbReference type="Proteomes" id="UP000321577"/>
    </source>
</evidence>
<dbReference type="Pfam" id="PF03968">
    <property type="entry name" value="LptD_N"/>
    <property type="match status" value="1"/>
</dbReference>